<dbReference type="AlphaFoldDB" id="K9VWZ7"/>
<dbReference type="HOGENOM" id="CLU_862542_0_0_3"/>
<dbReference type="OrthoDB" id="582163at2"/>
<dbReference type="PANTHER" id="PTHR47457">
    <property type="entry name" value="OS05G0345500 PROTEIN"/>
    <property type="match status" value="1"/>
</dbReference>
<evidence type="ECO:0000313" key="1">
    <source>
        <dbReference type="EMBL" id="AFZ12623.1"/>
    </source>
</evidence>
<dbReference type="Gene3D" id="2.60.120.260">
    <property type="entry name" value="Galactose-binding domain-like"/>
    <property type="match status" value="1"/>
</dbReference>
<dbReference type="EMBL" id="CP003620">
    <property type="protein sequence ID" value="AFZ12623.1"/>
    <property type="molecule type" value="Genomic_DNA"/>
</dbReference>
<dbReference type="SUPFAM" id="SSF49785">
    <property type="entry name" value="Galactose-binding domain-like"/>
    <property type="match status" value="1"/>
</dbReference>
<dbReference type="InterPro" id="IPR008979">
    <property type="entry name" value="Galactose-bd-like_sf"/>
</dbReference>
<dbReference type="Proteomes" id="UP000010472">
    <property type="component" value="Chromosome"/>
</dbReference>
<dbReference type="RefSeq" id="WP_015202743.1">
    <property type="nucleotide sequence ID" value="NC_019753.1"/>
</dbReference>
<organism evidence="1 2">
    <name type="scientific">Crinalium epipsammum PCC 9333</name>
    <dbReference type="NCBI Taxonomy" id="1173022"/>
    <lineage>
        <taxon>Bacteria</taxon>
        <taxon>Bacillati</taxon>
        <taxon>Cyanobacteriota</taxon>
        <taxon>Cyanophyceae</taxon>
        <taxon>Gomontiellales</taxon>
        <taxon>Gomontiellaceae</taxon>
        <taxon>Crinalium</taxon>
    </lineage>
</organism>
<reference evidence="1 2" key="1">
    <citation type="submission" date="2012-06" db="EMBL/GenBank/DDBJ databases">
        <title>Finished chromosome of genome of Crinalium epipsammum PCC 9333.</title>
        <authorList>
            <consortium name="US DOE Joint Genome Institute"/>
            <person name="Gugger M."/>
            <person name="Coursin T."/>
            <person name="Rippka R."/>
            <person name="Tandeau De Marsac N."/>
            <person name="Huntemann M."/>
            <person name="Wei C.-L."/>
            <person name="Han J."/>
            <person name="Detter J.C."/>
            <person name="Han C."/>
            <person name="Tapia R."/>
            <person name="Davenport K."/>
            <person name="Daligault H."/>
            <person name="Erkkila T."/>
            <person name="Gu W."/>
            <person name="Munk A.C.C."/>
            <person name="Teshima H."/>
            <person name="Xu Y."/>
            <person name="Chain P."/>
            <person name="Chen A."/>
            <person name="Krypides N."/>
            <person name="Mavromatis K."/>
            <person name="Markowitz V."/>
            <person name="Szeto E."/>
            <person name="Ivanova N."/>
            <person name="Mikhailova N."/>
            <person name="Ovchinnikova G."/>
            <person name="Pagani I."/>
            <person name="Pati A."/>
            <person name="Goodwin L."/>
            <person name="Peters L."/>
            <person name="Pitluck S."/>
            <person name="Woyke T."/>
            <person name="Kerfeld C."/>
        </authorList>
    </citation>
    <scope>NUCLEOTIDE SEQUENCE [LARGE SCALE GENOMIC DNA]</scope>
    <source>
        <strain evidence="1 2">PCC 9333</strain>
    </source>
</reference>
<proteinExistence type="predicted"/>
<gene>
    <name evidence="1" type="ORF">Cri9333_1738</name>
</gene>
<dbReference type="KEGG" id="cep:Cri9333_1738"/>
<name>K9VWZ7_9CYAN</name>
<sequence length="322" mass="35254">MSSLDFNNLKISIYAGINDIPREPTAQLEGNGSHLIAKLNGLIDRIVVELNGYATAQQFAEISDSVTALNGLIGQINNQFSGYATAEQLATINDSVEVIDNSVNQIAAESNGYATTEQLATANARIAALEIDVASLLANSSSNNNSEINLAYSFNGDQNDVFYHLATNGKSTPWDNPHDSGKVTLSTAKAFYLQNTSVANLVDRSTSQDILIGYNQGFPTFINADLKTVKLKLNYYSIQLGWANQQPRNWKIEGSNNNVNWDVLRTHTNDATLNTKGDWASYSITTDTYYRYFRLHQFGGTAGGYDGFTIGEWALYGSLINI</sequence>
<dbReference type="eggNOG" id="ENOG502ZMGD">
    <property type="taxonomic scope" value="Bacteria"/>
</dbReference>
<evidence type="ECO:0008006" key="3">
    <source>
        <dbReference type="Google" id="ProtNLM"/>
    </source>
</evidence>
<accession>K9VWZ7</accession>
<protein>
    <recommendedName>
        <fullName evidence="3">F5/8 type C domain-containing protein</fullName>
    </recommendedName>
</protein>
<dbReference type="PANTHER" id="PTHR47457:SF1">
    <property type="entry name" value="BTB DOMAIN-CONTAINING PROTEIN-RELATED"/>
    <property type="match status" value="1"/>
</dbReference>
<dbReference type="STRING" id="1173022.Cri9333_1738"/>
<keyword evidence="2" id="KW-1185">Reference proteome</keyword>
<evidence type="ECO:0000313" key="2">
    <source>
        <dbReference type="Proteomes" id="UP000010472"/>
    </source>
</evidence>